<evidence type="ECO:0000259" key="6">
    <source>
        <dbReference type="Pfam" id="PF00271"/>
    </source>
</evidence>
<dbReference type="GO" id="GO:0003677">
    <property type="term" value="F:DNA binding"/>
    <property type="evidence" value="ECO:0007669"/>
    <property type="project" value="UniProtKB-KW"/>
</dbReference>
<organism evidence="7 8">
    <name type="scientific">Periconia macrospinosa</name>
    <dbReference type="NCBI Taxonomy" id="97972"/>
    <lineage>
        <taxon>Eukaryota</taxon>
        <taxon>Fungi</taxon>
        <taxon>Dikarya</taxon>
        <taxon>Ascomycota</taxon>
        <taxon>Pezizomycotina</taxon>
        <taxon>Dothideomycetes</taxon>
        <taxon>Pleosporomycetidae</taxon>
        <taxon>Pleosporales</taxon>
        <taxon>Massarineae</taxon>
        <taxon>Periconiaceae</taxon>
        <taxon>Periconia</taxon>
    </lineage>
</organism>
<comment type="catalytic activity">
    <reaction evidence="4">
        <text>Couples ATP hydrolysis with the unwinding of duplex DNA by translocating in the 3'-5' direction.</text>
        <dbReference type="EC" id="5.6.2.4"/>
    </reaction>
</comment>
<evidence type="ECO:0000256" key="4">
    <source>
        <dbReference type="ARBA" id="ARBA00034617"/>
    </source>
</evidence>
<keyword evidence="2" id="KW-0238">DNA-binding</keyword>
<dbReference type="AlphaFoldDB" id="A0A2V1E1J5"/>
<dbReference type="EMBL" id="KZ805323">
    <property type="protein sequence ID" value="PVI04176.1"/>
    <property type="molecule type" value="Genomic_DNA"/>
</dbReference>
<dbReference type="Gene3D" id="3.40.50.300">
    <property type="entry name" value="P-loop containing nucleotide triphosphate hydrolases"/>
    <property type="match status" value="1"/>
</dbReference>
<dbReference type="Pfam" id="PF00271">
    <property type="entry name" value="Helicase_C"/>
    <property type="match status" value="1"/>
</dbReference>
<dbReference type="SUPFAM" id="SSF52540">
    <property type="entry name" value="P-loop containing nucleoside triphosphate hydrolases"/>
    <property type="match status" value="1"/>
</dbReference>
<dbReference type="GO" id="GO:0005737">
    <property type="term" value="C:cytoplasm"/>
    <property type="evidence" value="ECO:0007669"/>
    <property type="project" value="TreeGrafter"/>
</dbReference>
<evidence type="ECO:0000313" key="7">
    <source>
        <dbReference type="EMBL" id="PVI04176.1"/>
    </source>
</evidence>
<dbReference type="EC" id="5.6.2.4" evidence="5"/>
<dbReference type="GO" id="GO:0009378">
    <property type="term" value="F:four-way junction helicase activity"/>
    <property type="evidence" value="ECO:0007669"/>
    <property type="project" value="TreeGrafter"/>
</dbReference>
<keyword evidence="8" id="KW-1185">Reference proteome</keyword>
<dbReference type="GO" id="GO:0000724">
    <property type="term" value="P:double-strand break repair via homologous recombination"/>
    <property type="evidence" value="ECO:0007669"/>
    <property type="project" value="TreeGrafter"/>
</dbReference>
<evidence type="ECO:0000313" key="8">
    <source>
        <dbReference type="Proteomes" id="UP000244855"/>
    </source>
</evidence>
<evidence type="ECO:0000256" key="1">
    <source>
        <dbReference type="ARBA" id="ARBA00005446"/>
    </source>
</evidence>
<accession>A0A2V1E1J5</accession>
<keyword evidence="3" id="KW-0413">Isomerase</keyword>
<comment type="similarity">
    <text evidence="1">Belongs to the helicase family. RecQ subfamily.</text>
</comment>
<dbReference type="OrthoDB" id="3925403at2759"/>
<name>A0A2V1E1J5_9PLEO</name>
<dbReference type="GO" id="GO:0005694">
    <property type="term" value="C:chromosome"/>
    <property type="evidence" value="ECO:0007669"/>
    <property type="project" value="TreeGrafter"/>
</dbReference>
<sequence>MQLIGLPGKEQCQWFHGSTTRPNIQYQVHNYDVEKEEEVEEVEALVGELKRRYPHGQVIVYCSSVAKTVRLAEVLQCVYYHQNVGSQGGKEKLVEQLTSGTQQVFTATNTLGLGVDAPTI</sequence>
<protein>
    <recommendedName>
        <fullName evidence="5">DNA 3'-5' helicase</fullName>
        <ecNumber evidence="5">5.6.2.4</ecNumber>
    </recommendedName>
</protein>
<dbReference type="STRING" id="97972.A0A2V1E1J5"/>
<evidence type="ECO:0000256" key="3">
    <source>
        <dbReference type="ARBA" id="ARBA00023235"/>
    </source>
</evidence>
<feature type="domain" description="Helicase C-terminal" evidence="6">
    <location>
        <begin position="42"/>
        <end position="119"/>
    </location>
</feature>
<evidence type="ECO:0000256" key="2">
    <source>
        <dbReference type="ARBA" id="ARBA00023125"/>
    </source>
</evidence>
<reference evidence="7 8" key="1">
    <citation type="journal article" date="2018" name="Sci. Rep.">
        <title>Comparative genomics provides insights into the lifestyle and reveals functional heterogeneity of dark septate endophytic fungi.</title>
        <authorList>
            <person name="Knapp D.G."/>
            <person name="Nemeth J.B."/>
            <person name="Barry K."/>
            <person name="Hainaut M."/>
            <person name="Henrissat B."/>
            <person name="Johnson J."/>
            <person name="Kuo A."/>
            <person name="Lim J.H.P."/>
            <person name="Lipzen A."/>
            <person name="Nolan M."/>
            <person name="Ohm R.A."/>
            <person name="Tamas L."/>
            <person name="Grigoriev I.V."/>
            <person name="Spatafora J.W."/>
            <person name="Nagy L.G."/>
            <person name="Kovacs G.M."/>
        </authorList>
    </citation>
    <scope>NUCLEOTIDE SEQUENCE [LARGE SCALE GENOMIC DNA]</scope>
    <source>
        <strain evidence="7 8">DSE2036</strain>
    </source>
</reference>
<evidence type="ECO:0000256" key="5">
    <source>
        <dbReference type="ARBA" id="ARBA00034808"/>
    </source>
</evidence>
<dbReference type="PANTHER" id="PTHR13710:SF105">
    <property type="entry name" value="ATP-DEPENDENT DNA HELICASE Q1"/>
    <property type="match status" value="1"/>
</dbReference>
<gene>
    <name evidence="7" type="ORF">DM02DRAFT_693199</name>
</gene>
<feature type="non-terminal residue" evidence="7">
    <location>
        <position position="120"/>
    </location>
</feature>
<dbReference type="PANTHER" id="PTHR13710">
    <property type="entry name" value="DNA HELICASE RECQ FAMILY MEMBER"/>
    <property type="match status" value="1"/>
</dbReference>
<dbReference type="Proteomes" id="UP000244855">
    <property type="component" value="Unassembled WGS sequence"/>
</dbReference>
<dbReference type="InterPro" id="IPR027417">
    <property type="entry name" value="P-loop_NTPase"/>
</dbReference>
<dbReference type="GO" id="GO:0043138">
    <property type="term" value="F:3'-5' DNA helicase activity"/>
    <property type="evidence" value="ECO:0007669"/>
    <property type="project" value="UniProtKB-EC"/>
</dbReference>
<dbReference type="InterPro" id="IPR001650">
    <property type="entry name" value="Helicase_C-like"/>
</dbReference>
<proteinExistence type="inferred from homology"/>